<evidence type="ECO:0000259" key="1">
    <source>
        <dbReference type="Pfam" id="PF07179"/>
    </source>
</evidence>
<feature type="domain" description="SseB protein N-terminal" evidence="1">
    <location>
        <begin position="46"/>
        <end position="153"/>
    </location>
</feature>
<protein>
    <recommendedName>
        <fullName evidence="1">SseB protein N-terminal domain-containing protein</fullName>
    </recommendedName>
</protein>
<accession>A0ABU0IWH6</accession>
<dbReference type="Pfam" id="PF07179">
    <property type="entry name" value="SseB"/>
    <property type="match status" value="1"/>
</dbReference>
<dbReference type="InterPro" id="IPR009839">
    <property type="entry name" value="SseB_N"/>
</dbReference>
<dbReference type="RefSeq" id="WP_307350897.1">
    <property type="nucleotide sequence ID" value="NZ_JAUSVS010000007.1"/>
</dbReference>
<proteinExistence type="predicted"/>
<dbReference type="Proteomes" id="UP001228905">
    <property type="component" value="Unassembled WGS sequence"/>
</dbReference>
<comment type="caution">
    <text evidence="2">The sequence shown here is derived from an EMBL/GenBank/DDBJ whole genome shotgun (WGS) entry which is preliminary data.</text>
</comment>
<organism evidence="2 3">
    <name type="scientific">Caulobacter ginsengisoli</name>
    <dbReference type="NCBI Taxonomy" id="400775"/>
    <lineage>
        <taxon>Bacteria</taxon>
        <taxon>Pseudomonadati</taxon>
        <taxon>Pseudomonadota</taxon>
        <taxon>Alphaproteobacteria</taxon>
        <taxon>Caulobacterales</taxon>
        <taxon>Caulobacteraceae</taxon>
        <taxon>Caulobacter</taxon>
    </lineage>
</organism>
<reference evidence="2 3" key="1">
    <citation type="submission" date="2023-07" db="EMBL/GenBank/DDBJ databases">
        <title>Genomic Encyclopedia of Type Strains, Phase IV (KMG-IV): sequencing the most valuable type-strain genomes for metagenomic binning, comparative biology and taxonomic classification.</title>
        <authorList>
            <person name="Goeker M."/>
        </authorList>
    </citation>
    <scope>NUCLEOTIDE SEQUENCE [LARGE SCALE GENOMIC DNA]</scope>
    <source>
        <strain evidence="2 3">DSM 18695</strain>
    </source>
</reference>
<name>A0ABU0IWH6_9CAUL</name>
<evidence type="ECO:0000313" key="3">
    <source>
        <dbReference type="Proteomes" id="UP001228905"/>
    </source>
</evidence>
<dbReference type="EMBL" id="JAUSVS010000007">
    <property type="protein sequence ID" value="MDQ0465508.1"/>
    <property type="molecule type" value="Genomic_DNA"/>
</dbReference>
<gene>
    <name evidence="2" type="ORF">QO010_003297</name>
</gene>
<sequence>MASWLLALGCLAVVGGCGPGAPPAPPTERMVAKLDDRTFIKPANPLEQALVDAARRPGSLEAGQRLETALLTTKVYIPTTMGSALEGVIKPGPRDVQAWHVFLPDGRRALALYSSLDRLPVLKGVAQGYIALSGRDALKMAADSPVALNWGVDPHVYWSPQQVVGILAGVPPPRARAGSPQG</sequence>
<evidence type="ECO:0000313" key="2">
    <source>
        <dbReference type="EMBL" id="MDQ0465508.1"/>
    </source>
</evidence>
<keyword evidence="3" id="KW-1185">Reference proteome</keyword>